<name>A0A2T7G4S0_9RHOB</name>
<dbReference type="Pfam" id="PF07510">
    <property type="entry name" value="GmrSD_C"/>
    <property type="match status" value="1"/>
</dbReference>
<evidence type="ECO:0008006" key="6">
    <source>
        <dbReference type="Google" id="ProtNLM"/>
    </source>
</evidence>
<comment type="caution">
    <text evidence="4">The sequence shown here is derived from an EMBL/GenBank/DDBJ whole genome shotgun (WGS) entry which is preliminary data.</text>
</comment>
<dbReference type="Pfam" id="PF03235">
    <property type="entry name" value="GmrSD_N"/>
    <property type="match status" value="1"/>
</dbReference>
<organism evidence="4 5">
    <name type="scientific">Pelagivirga sediminicola</name>
    <dbReference type="NCBI Taxonomy" id="2170575"/>
    <lineage>
        <taxon>Bacteria</taxon>
        <taxon>Pseudomonadati</taxon>
        <taxon>Pseudomonadota</taxon>
        <taxon>Alphaproteobacteria</taxon>
        <taxon>Rhodobacterales</taxon>
        <taxon>Paracoccaceae</taxon>
        <taxon>Pelagivirga</taxon>
    </lineage>
</organism>
<dbReference type="InterPro" id="IPR043714">
    <property type="entry name" value="DUF5655"/>
</dbReference>
<keyword evidence="5" id="KW-1185">Reference proteome</keyword>
<dbReference type="InterPro" id="IPR004919">
    <property type="entry name" value="GmrSD_N"/>
</dbReference>
<dbReference type="PANTHER" id="PTHR35149:SF2">
    <property type="entry name" value="DUF262 DOMAIN-CONTAINING PROTEIN"/>
    <property type="match status" value="1"/>
</dbReference>
<evidence type="ECO:0000259" key="2">
    <source>
        <dbReference type="Pfam" id="PF07510"/>
    </source>
</evidence>
<evidence type="ECO:0000313" key="5">
    <source>
        <dbReference type="Proteomes" id="UP000244446"/>
    </source>
</evidence>
<accession>A0A2T7G4S0</accession>
<dbReference type="RefSeq" id="WP_108692739.1">
    <property type="nucleotide sequence ID" value="NZ_QCYH01000008.1"/>
</dbReference>
<proteinExistence type="predicted"/>
<dbReference type="Pfam" id="PF18899">
    <property type="entry name" value="DUF5655"/>
    <property type="match status" value="1"/>
</dbReference>
<dbReference type="EMBL" id="QCYH01000008">
    <property type="protein sequence ID" value="PVA09386.1"/>
    <property type="molecule type" value="Genomic_DNA"/>
</dbReference>
<dbReference type="OrthoDB" id="9798761at2"/>
<dbReference type="AlphaFoldDB" id="A0A2T7G4S0"/>
<protein>
    <recommendedName>
        <fullName evidence="6">DUF262 domain-containing protein</fullName>
    </recommendedName>
</protein>
<feature type="domain" description="GmrSD restriction endonucleases N-terminal" evidence="1">
    <location>
        <begin position="16"/>
        <end position="222"/>
    </location>
</feature>
<dbReference type="InterPro" id="IPR011089">
    <property type="entry name" value="GmrSD_C"/>
</dbReference>
<evidence type="ECO:0000313" key="4">
    <source>
        <dbReference type="EMBL" id="PVA09386.1"/>
    </source>
</evidence>
<feature type="domain" description="DUF5655" evidence="3">
    <location>
        <begin position="591"/>
        <end position="689"/>
    </location>
</feature>
<evidence type="ECO:0000259" key="3">
    <source>
        <dbReference type="Pfam" id="PF18899"/>
    </source>
</evidence>
<feature type="domain" description="GmrSD restriction endonucleases C-terminal" evidence="2">
    <location>
        <begin position="414"/>
        <end position="549"/>
    </location>
</feature>
<dbReference type="Proteomes" id="UP000244446">
    <property type="component" value="Unassembled WGS sequence"/>
</dbReference>
<dbReference type="PANTHER" id="PTHR35149">
    <property type="entry name" value="SLL5132 PROTEIN"/>
    <property type="match status" value="1"/>
</dbReference>
<evidence type="ECO:0000259" key="1">
    <source>
        <dbReference type="Pfam" id="PF03235"/>
    </source>
</evidence>
<gene>
    <name evidence="4" type="ORF">DC366_13390</name>
</gene>
<reference evidence="4 5" key="1">
    <citation type="submission" date="2018-04" db="EMBL/GenBank/DDBJ databases">
        <title>Pelagivirga bohaiensis gen. nov., sp. nov., a bacterium isolated from the Bohai Sea.</title>
        <authorList>
            <person name="Ji X."/>
        </authorList>
    </citation>
    <scope>NUCLEOTIDE SEQUENCE [LARGE SCALE GENOMIC DNA]</scope>
    <source>
        <strain evidence="4 5">BH-SD19</strain>
    </source>
</reference>
<sequence>MKATEAGLLQFLRAAPRFVIPIYQRTYSWTEKECTQLWEDIYRAGSDDNIDVHFIGSIVYIEDGLSNNTKRAPNLVIDGQQRLTTITLLLAALADSVGDEEPVEGFSADEIRETLLTNHRRSGDEFYKLLLTRTDRDTLKAIVGQHDHPTPKSDRIVENYDAFKNRLAAGDAVVETICKGLGKLIMVDIALSREHDNPQLIFESMNSTGRELSQADLIRNFVLMGLEPDYQTRLYEHYWHPMEQDFGQGAYTAHFDNFMRNYLTVRTGNIPRLGDVYEAYKAYARQVQSKGGTIEDLVKEVRYYARLYGVIALGHQTEPDLAEAFQDIRELKVDVAYPFLLEVFDDVENGRLTSVEFHDVLRMVEAYVFRRAICSIPTNSLNKTFANLARSIDKDDYLSSVRTNFYGMKSYRRFPRDEEFIQELKTRDLYNFPRRSYWLRRFENNGRKERVHVDDYTIEHILPQDPNLSAEWRNELGPEAEQVQERWLHTLGNLTLTGYNPEYSNRAFHEKRDMENGFKDSPLRVNKGLGATEAWDEEAIQARAAKLAKEATKVWAAPTLTDVEIASLNVVKDAPTTGYTIQDHHHLAGGHTRELFDAFEQRILALDPCVTREFLKLYVAFKAETNFADVVPQAKGLRISLNIEPQDISDPRGMVEDVTGVGRWGNGNSEVRLTKIEDISYVAGLARQALERQMDQAEAA</sequence>